<evidence type="ECO:0000256" key="4">
    <source>
        <dbReference type="ARBA" id="ARBA00022448"/>
    </source>
</evidence>
<sequence length="212" mass="23741">MRKIFHEELDALKSEVLEMGSLVEQTLYDAINALVNEDLKLAEKVVKGDDDIDDFYIKLERESMRLLATQFPVAKDLRLVYSVLFVTIHLERMGDLASNIAAMVKKVGEGPRIEGLVNTVQEMGTMAGKIVHASLEAFNKKDVKLAKKLPEMDEPVDELFKTFFKELIKLAGNEDTIDAASNMVLAARYVERISDHAVDIGERVNFLVGGEL</sequence>
<evidence type="ECO:0000256" key="6">
    <source>
        <dbReference type="ARBA" id="ARBA00022592"/>
    </source>
</evidence>
<comment type="similarity">
    <text evidence="2">Belongs to the PhoU family.</text>
</comment>
<keyword evidence="5" id="KW-0963">Cytoplasm</keyword>
<keyword evidence="4" id="KW-0813">Transport</keyword>
<dbReference type="AlphaFoldDB" id="A0A0F9TP21"/>
<accession>A0A0F9TP21</accession>
<dbReference type="GO" id="GO:0005737">
    <property type="term" value="C:cytoplasm"/>
    <property type="evidence" value="ECO:0007669"/>
    <property type="project" value="UniProtKB-SubCell"/>
</dbReference>
<dbReference type="InterPro" id="IPR026022">
    <property type="entry name" value="PhoU_dom"/>
</dbReference>
<dbReference type="Pfam" id="PF01895">
    <property type="entry name" value="PhoU"/>
    <property type="match status" value="2"/>
</dbReference>
<evidence type="ECO:0000256" key="2">
    <source>
        <dbReference type="ARBA" id="ARBA00008107"/>
    </source>
</evidence>
<evidence type="ECO:0000256" key="5">
    <source>
        <dbReference type="ARBA" id="ARBA00022490"/>
    </source>
</evidence>
<protein>
    <recommendedName>
        <fullName evidence="7">PhoU domain-containing protein</fullName>
    </recommendedName>
</protein>
<evidence type="ECO:0000259" key="7">
    <source>
        <dbReference type="Pfam" id="PF01895"/>
    </source>
</evidence>
<evidence type="ECO:0000256" key="1">
    <source>
        <dbReference type="ARBA" id="ARBA00004496"/>
    </source>
</evidence>
<feature type="domain" description="PhoU" evidence="7">
    <location>
        <begin position="16"/>
        <end position="102"/>
    </location>
</feature>
<dbReference type="GO" id="GO:0045936">
    <property type="term" value="P:negative regulation of phosphate metabolic process"/>
    <property type="evidence" value="ECO:0007669"/>
    <property type="project" value="InterPro"/>
</dbReference>
<gene>
    <name evidence="8" type="ORF">LCGC14_0628930</name>
</gene>
<dbReference type="PANTHER" id="PTHR42930:SF3">
    <property type="entry name" value="PHOSPHATE-SPECIFIC TRANSPORT SYSTEM ACCESSORY PROTEIN PHOU"/>
    <property type="match status" value="1"/>
</dbReference>
<evidence type="ECO:0000313" key="8">
    <source>
        <dbReference type="EMBL" id="KKN50811.1"/>
    </source>
</evidence>
<dbReference type="PANTHER" id="PTHR42930">
    <property type="entry name" value="PHOSPHATE-SPECIFIC TRANSPORT SYSTEM ACCESSORY PROTEIN PHOU"/>
    <property type="match status" value="1"/>
</dbReference>
<dbReference type="NCBIfam" id="TIGR02135">
    <property type="entry name" value="phoU_full"/>
    <property type="match status" value="1"/>
</dbReference>
<name>A0A0F9TP21_9ZZZZ</name>
<dbReference type="InterPro" id="IPR038078">
    <property type="entry name" value="PhoU-like_sf"/>
</dbReference>
<comment type="subcellular location">
    <subcellularLocation>
        <location evidence="1">Cytoplasm</location>
    </subcellularLocation>
</comment>
<reference evidence="8" key="1">
    <citation type="journal article" date="2015" name="Nature">
        <title>Complex archaea that bridge the gap between prokaryotes and eukaryotes.</title>
        <authorList>
            <person name="Spang A."/>
            <person name="Saw J.H."/>
            <person name="Jorgensen S.L."/>
            <person name="Zaremba-Niedzwiedzka K."/>
            <person name="Martijn J."/>
            <person name="Lind A.E."/>
            <person name="van Eijk R."/>
            <person name="Schleper C."/>
            <person name="Guy L."/>
            <person name="Ettema T.J."/>
        </authorList>
    </citation>
    <scope>NUCLEOTIDE SEQUENCE</scope>
</reference>
<proteinExistence type="inferred from homology"/>
<dbReference type="EMBL" id="LAZR01001094">
    <property type="protein sequence ID" value="KKN50811.1"/>
    <property type="molecule type" value="Genomic_DNA"/>
</dbReference>
<dbReference type="GO" id="GO:0030643">
    <property type="term" value="P:intracellular phosphate ion homeostasis"/>
    <property type="evidence" value="ECO:0007669"/>
    <property type="project" value="InterPro"/>
</dbReference>
<dbReference type="InterPro" id="IPR028366">
    <property type="entry name" value="PhoU"/>
</dbReference>
<dbReference type="PIRSF" id="PIRSF003107">
    <property type="entry name" value="PhoU"/>
    <property type="match status" value="1"/>
</dbReference>
<keyword evidence="6" id="KW-0592">Phosphate transport</keyword>
<dbReference type="SUPFAM" id="SSF109755">
    <property type="entry name" value="PhoU-like"/>
    <property type="match status" value="1"/>
</dbReference>
<organism evidence="8">
    <name type="scientific">marine sediment metagenome</name>
    <dbReference type="NCBI Taxonomy" id="412755"/>
    <lineage>
        <taxon>unclassified sequences</taxon>
        <taxon>metagenomes</taxon>
        <taxon>ecological metagenomes</taxon>
    </lineage>
</organism>
<dbReference type="GO" id="GO:0006817">
    <property type="term" value="P:phosphate ion transport"/>
    <property type="evidence" value="ECO:0007669"/>
    <property type="project" value="UniProtKB-KW"/>
</dbReference>
<comment type="caution">
    <text evidence="8">The sequence shown here is derived from an EMBL/GenBank/DDBJ whole genome shotgun (WGS) entry which is preliminary data.</text>
</comment>
<comment type="subunit">
    <text evidence="3">Homodimer.</text>
</comment>
<feature type="domain" description="PhoU" evidence="7">
    <location>
        <begin position="120"/>
        <end position="204"/>
    </location>
</feature>
<dbReference type="Gene3D" id="1.20.58.220">
    <property type="entry name" value="Phosphate transport system protein phou homolog 2, domain 2"/>
    <property type="match status" value="1"/>
</dbReference>
<dbReference type="FunFam" id="1.20.58.220:FF:000004">
    <property type="entry name" value="Phosphate-specific transport system accessory protein PhoU"/>
    <property type="match status" value="1"/>
</dbReference>
<evidence type="ECO:0000256" key="3">
    <source>
        <dbReference type="ARBA" id="ARBA00011738"/>
    </source>
</evidence>